<dbReference type="Gene3D" id="3.40.50.300">
    <property type="entry name" value="P-loop containing nucleotide triphosphate hydrolases"/>
    <property type="match status" value="1"/>
</dbReference>
<evidence type="ECO:0000313" key="2">
    <source>
        <dbReference type="EMBL" id="ONK56482.1"/>
    </source>
</evidence>
<dbReference type="PANTHER" id="PTHR23070">
    <property type="entry name" value="BCS1 AAA-TYPE ATPASE"/>
    <property type="match status" value="1"/>
</dbReference>
<keyword evidence="3" id="KW-1185">Reference proteome</keyword>
<protein>
    <recommendedName>
        <fullName evidence="1">AAA+ ATPase At3g28540-like C-terminal domain-containing protein</fullName>
    </recommendedName>
</protein>
<dbReference type="Gramene" id="ONK56482">
    <property type="protein sequence ID" value="ONK56482"/>
    <property type="gene ID" value="A4U43_C10F9170"/>
</dbReference>
<name>A0A5P1E1J2_ASPOF</name>
<dbReference type="InterPro" id="IPR027417">
    <property type="entry name" value="P-loop_NTPase"/>
</dbReference>
<dbReference type="EMBL" id="CM007390">
    <property type="protein sequence ID" value="ONK56482.1"/>
    <property type="molecule type" value="Genomic_DNA"/>
</dbReference>
<evidence type="ECO:0000259" key="1">
    <source>
        <dbReference type="Pfam" id="PF25568"/>
    </source>
</evidence>
<dbReference type="Proteomes" id="UP000243459">
    <property type="component" value="Chromosome 10"/>
</dbReference>
<dbReference type="Pfam" id="PF25568">
    <property type="entry name" value="AAA_lid_At3g28540"/>
    <property type="match status" value="1"/>
</dbReference>
<dbReference type="InterPro" id="IPR050747">
    <property type="entry name" value="Mitochondrial_chaperone_BCS1"/>
</dbReference>
<feature type="domain" description="AAA+ ATPase At3g28540-like C-terminal" evidence="1">
    <location>
        <begin position="48"/>
        <end position="112"/>
    </location>
</feature>
<evidence type="ECO:0000313" key="3">
    <source>
        <dbReference type="Proteomes" id="UP000243459"/>
    </source>
</evidence>
<sequence>MMNFMDGVFSCCGEETVMVFTMSGPKEAIDQALLRPGRLDVHIHFPLCDFSAFKSLASSYLGLKDHKLYPQVEEEFQFGAKLSPAEVGEIMIANRGSPSRALKTVISALQESNGGGGGGRRAMSESGSVNGRRAEELGEGCGVGGGLGFGKDVTVREFKKLYGLIRRSGSKRRRGLCRVEMAASPGRWLLRPLAGHSQV</sequence>
<organism evidence="2 3">
    <name type="scientific">Asparagus officinalis</name>
    <name type="common">Garden asparagus</name>
    <dbReference type="NCBI Taxonomy" id="4686"/>
    <lineage>
        <taxon>Eukaryota</taxon>
        <taxon>Viridiplantae</taxon>
        <taxon>Streptophyta</taxon>
        <taxon>Embryophyta</taxon>
        <taxon>Tracheophyta</taxon>
        <taxon>Spermatophyta</taxon>
        <taxon>Magnoliopsida</taxon>
        <taxon>Liliopsida</taxon>
        <taxon>Asparagales</taxon>
        <taxon>Asparagaceae</taxon>
        <taxon>Asparagoideae</taxon>
        <taxon>Asparagus</taxon>
    </lineage>
</organism>
<gene>
    <name evidence="2" type="ORF">A4U43_C10F9170</name>
</gene>
<dbReference type="InterPro" id="IPR058017">
    <property type="entry name" value="At3g28540-like_C"/>
</dbReference>
<reference evidence="3" key="1">
    <citation type="journal article" date="2017" name="Nat. Commun.">
        <title>The asparagus genome sheds light on the origin and evolution of a young Y chromosome.</title>
        <authorList>
            <person name="Harkess A."/>
            <person name="Zhou J."/>
            <person name="Xu C."/>
            <person name="Bowers J.E."/>
            <person name="Van der Hulst R."/>
            <person name="Ayyampalayam S."/>
            <person name="Mercati F."/>
            <person name="Riccardi P."/>
            <person name="McKain M.R."/>
            <person name="Kakrana A."/>
            <person name="Tang H."/>
            <person name="Ray J."/>
            <person name="Groenendijk J."/>
            <person name="Arikit S."/>
            <person name="Mathioni S.M."/>
            <person name="Nakano M."/>
            <person name="Shan H."/>
            <person name="Telgmann-Rauber A."/>
            <person name="Kanno A."/>
            <person name="Yue Z."/>
            <person name="Chen H."/>
            <person name="Li W."/>
            <person name="Chen Y."/>
            <person name="Xu X."/>
            <person name="Zhang Y."/>
            <person name="Luo S."/>
            <person name="Chen H."/>
            <person name="Gao J."/>
            <person name="Mao Z."/>
            <person name="Pires J.C."/>
            <person name="Luo M."/>
            <person name="Kudrna D."/>
            <person name="Wing R.A."/>
            <person name="Meyers B.C."/>
            <person name="Yi K."/>
            <person name="Kong H."/>
            <person name="Lavrijsen P."/>
            <person name="Sunseri F."/>
            <person name="Falavigna A."/>
            <person name="Ye Y."/>
            <person name="Leebens-Mack J.H."/>
            <person name="Chen G."/>
        </authorList>
    </citation>
    <scope>NUCLEOTIDE SEQUENCE [LARGE SCALE GENOMIC DNA]</scope>
    <source>
        <strain evidence="3">cv. DH0086</strain>
    </source>
</reference>
<proteinExistence type="predicted"/>
<accession>A0A5P1E1J2</accession>
<dbReference type="SUPFAM" id="SSF52540">
    <property type="entry name" value="P-loop containing nucleoside triphosphate hydrolases"/>
    <property type="match status" value="1"/>
</dbReference>
<dbReference type="AlphaFoldDB" id="A0A5P1E1J2"/>